<organism evidence="1">
    <name type="scientific">uncultured Acidimicrobiales bacterium</name>
    <dbReference type="NCBI Taxonomy" id="310071"/>
    <lineage>
        <taxon>Bacteria</taxon>
        <taxon>Bacillati</taxon>
        <taxon>Actinomycetota</taxon>
        <taxon>Acidimicrobiia</taxon>
        <taxon>Acidimicrobiales</taxon>
        <taxon>environmental samples</taxon>
    </lineage>
</organism>
<dbReference type="AlphaFoldDB" id="A0A6J4I4D4"/>
<dbReference type="InterPro" id="IPR050194">
    <property type="entry name" value="Glycosyltransferase_grp1"/>
</dbReference>
<sequence length="389" mass="42053">MRVDFIVPRYGPFPGGAEGACRLLAEHLALRPGWSVRALSTTAVDSVTWRPQLEPGTTTESGVTVERFDCEGRDPEFGALSERLLSDPERVSPEDEELWLAQQGPVSAGLLQAVADSDADVMVFTPYLYHPTVAGMARSSVPKVLQPATHDEPPAWLPMFQPVYRSAQGLCFYSDEERRVAQRLYPIAASRQLVLGVGVEAGDGDAEAFRSAYELGSDPYLVAVGRVEAGKGSPLLAELFATYKQEHPGPLKLVLVGQVVEPLAEHPDIVCTGMVDERAKWGAVRGALALVSTSVNESFSLVVLEAMAAATPVLVTSRAAVTKAHVERSGGGFAFSAYGEFAPQVTALLRSDSARAVLARRAREYAQTRYSWSAVTDRYARFLEQVARG</sequence>
<proteinExistence type="predicted"/>
<reference evidence="1" key="1">
    <citation type="submission" date="2020-02" db="EMBL/GenBank/DDBJ databases">
        <authorList>
            <person name="Meier V. D."/>
        </authorList>
    </citation>
    <scope>NUCLEOTIDE SEQUENCE</scope>
    <source>
        <strain evidence="1">AVDCRST_MAG50</strain>
    </source>
</reference>
<dbReference type="SUPFAM" id="SSF53756">
    <property type="entry name" value="UDP-Glycosyltransferase/glycogen phosphorylase"/>
    <property type="match status" value="1"/>
</dbReference>
<dbReference type="PANTHER" id="PTHR45947:SF3">
    <property type="entry name" value="SULFOQUINOVOSYL TRANSFERASE SQD2"/>
    <property type="match status" value="1"/>
</dbReference>
<protein>
    <recommendedName>
        <fullName evidence="2">Glycosyl transferase family 1 domain-containing protein</fullName>
    </recommendedName>
</protein>
<dbReference type="GO" id="GO:0016757">
    <property type="term" value="F:glycosyltransferase activity"/>
    <property type="evidence" value="ECO:0007669"/>
    <property type="project" value="TreeGrafter"/>
</dbReference>
<accession>A0A6J4I4D4</accession>
<dbReference type="EMBL" id="CADCTF010000087">
    <property type="protein sequence ID" value="CAA9239926.1"/>
    <property type="molecule type" value="Genomic_DNA"/>
</dbReference>
<evidence type="ECO:0008006" key="2">
    <source>
        <dbReference type="Google" id="ProtNLM"/>
    </source>
</evidence>
<dbReference type="PANTHER" id="PTHR45947">
    <property type="entry name" value="SULFOQUINOVOSYL TRANSFERASE SQD2"/>
    <property type="match status" value="1"/>
</dbReference>
<gene>
    <name evidence="1" type="ORF">AVDCRST_MAG50-2158</name>
</gene>
<dbReference type="Pfam" id="PF13692">
    <property type="entry name" value="Glyco_trans_1_4"/>
    <property type="match status" value="1"/>
</dbReference>
<dbReference type="CDD" id="cd03801">
    <property type="entry name" value="GT4_PimA-like"/>
    <property type="match status" value="1"/>
</dbReference>
<evidence type="ECO:0000313" key="1">
    <source>
        <dbReference type="EMBL" id="CAA9239926.1"/>
    </source>
</evidence>
<name>A0A6J4I4D4_9ACTN</name>
<dbReference type="Gene3D" id="3.40.50.2000">
    <property type="entry name" value="Glycogen Phosphorylase B"/>
    <property type="match status" value="2"/>
</dbReference>